<evidence type="ECO:0000256" key="5">
    <source>
        <dbReference type="ARBA" id="ARBA00047658"/>
    </source>
</evidence>
<dbReference type="SUPFAM" id="SSF48439">
    <property type="entry name" value="Protein prenylyltransferase"/>
    <property type="match status" value="1"/>
</dbReference>
<evidence type="ECO:0000313" key="7">
    <source>
        <dbReference type="EMBL" id="EDO35525.1"/>
    </source>
</evidence>
<evidence type="ECO:0000313" key="8">
    <source>
        <dbReference type="Proteomes" id="UP000001593"/>
    </source>
</evidence>
<dbReference type="PhylomeDB" id="A7SL75"/>
<dbReference type="Gene3D" id="1.25.40.120">
    <property type="entry name" value="Protein prenylyltransferase"/>
    <property type="match status" value="1"/>
</dbReference>
<dbReference type="Proteomes" id="UP000001593">
    <property type="component" value="Unassembled WGS sequence"/>
</dbReference>
<dbReference type="GO" id="GO:0004663">
    <property type="term" value="F:Rab geranylgeranyltransferase activity"/>
    <property type="evidence" value="ECO:0007669"/>
    <property type="project" value="UniProtKB-UniRule"/>
</dbReference>
<keyword evidence="3 6" id="KW-0808">Transferase</keyword>
<reference evidence="7 8" key="1">
    <citation type="journal article" date="2007" name="Science">
        <title>Sea anemone genome reveals ancestral eumetazoan gene repertoire and genomic organization.</title>
        <authorList>
            <person name="Putnam N.H."/>
            <person name="Srivastava M."/>
            <person name="Hellsten U."/>
            <person name="Dirks B."/>
            <person name="Chapman J."/>
            <person name="Salamov A."/>
            <person name="Terry A."/>
            <person name="Shapiro H."/>
            <person name="Lindquist E."/>
            <person name="Kapitonov V.V."/>
            <person name="Jurka J."/>
            <person name="Genikhovich G."/>
            <person name="Grigoriev I.V."/>
            <person name="Lucas S.M."/>
            <person name="Steele R.E."/>
            <person name="Finnerty J.R."/>
            <person name="Technau U."/>
            <person name="Martindale M.Q."/>
            <person name="Rokhsar D.S."/>
        </authorList>
    </citation>
    <scope>NUCLEOTIDE SEQUENCE [LARGE SCALE GENOMIC DNA]</scope>
    <source>
        <strain evidence="8">CH2 X CH6</strain>
    </source>
</reference>
<dbReference type="AlphaFoldDB" id="A7SL75"/>
<dbReference type="GO" id="GO:0006888">
    <property type="term" value="P:endoplasmic reticulum to Golgi vesicle-mediated transport"/>
    <property type="evidence" value="ECO:0000318"/>
    <property type="project" value="GO_Central"/>
</dbReference>
<dbReference type="GO" id="GO:0005737">
    <property type="term" value="C:cytoplasm"/>
    <property type="evidence" value="ECO:0000318"/>
    <property type="project" value="GO_Central"/>
</dbReference>
<dbReference type="GO" id="GO:0097354">
    <property type="term" value="P:prenylation"/>
    <property type="evidence" value="ECO:0007669"/>
    <property type="project" value="UniProtKB-UniRule"/>
</dbReference>
<organism evidence="7 8">
    <name type="scientific">Nematostella vectensis</name>
    <name type="common">Starlet sea anemone</name>
    <dbReference type="NCBI Taxonomy" id="45351"/>
    <lineage>
        <taxon>Eukaryota</taxon>
        <taxon>Metazoa</taxon>
        <taxon>Cnidaria</taxon>
        <taxon>Anthozoa</taxon>
        <taxon>Hexacorallia</taxon>
        <taxon>Actiniaria</taxon>
        <taxon>Edwardsiidae</taxon>
        <taxon>Nematostella</taxon>
    </lineage>
</organism>
<dbReference type="PROSITE" id="PS51147">
    <property type="entry name" value="PFTA"/>
    <property type="match status" value="5"/>
</dbReference>
<comment type="function">
    <text evidence="6">Catalyzes the transfer of a geranyl-geranyl moiety from geranyl-geranyl pyrophosphate to cysteines occuring in specific C-terminal amino acid sequences.</text>
</comment>
<comment type="catalytic activity">
    <reaction evidence="5 6">
        <text>geranylgeranyl diphosphate + L-cysteinyl-[protein] = S-geranylgeranyl-L-cysteinyl-[protein] + diphosphate</text>
        <dbReference type="Rhea" id="RHEA:21240"/>
        <dbReference type="Rhea" id="RHEA-COMP:10131"/>
        <dbReference type="Rhea" id="RHEA-COMP:11537"/>
        <dbReference type="ChEBI" id="CHEBI:29950"/>
        <dbReference type="ChEBI" id="CHEBI:33019"/>
        <dbReference type="ChEBI" id="CHEBI:57533"/>
        <dbReference type="ChEBI" id="CHEBI:86021"/>
        <dbReference type="EC" id="2.5.1.60"/>
    </reaction>
</comment>
<dbReference type="Pfam" id="PF01239">
    <property type="entry name" value="PPTA"/>
    <property type="match status" value="5"/>
</dbReference>
<keyword evidence="2 6" id="KW-0637">Prenyltransferase</keyword>
<dbReference type="eggNOG" id="KOG0529">
    <property type="taxonomic scope" value="Eukaryota"/>
</dbReference>
<proteinExistence type="inferred from homology"/>
<keyword evidence="8" id="KW-1185">Reference proteome</keyword>
<dbReference type="PANTHER" id="PTHR11129">
    <property type="entry name" value="PROTEIN FARNESYLTRANSFERASE ALPHA SUBUNIT/RAB GERANYLGERANYL TRANSFERASE ALPHA SUBUNIT"/>
    <property type="match status" value="1"/>
</dbReference>
<sequence length="285" mass="34028">MKLFSDLDQKINKKREKREFDEEALDLTEQILGVNPDVSTLWNFRREIFLKWREDGGFTEKLVNVSRKELAFLQGCLKVNPKSYGVWFHRQWVNEFIPAPDWTQELLLCNMFLSFDERNFHCWDYRRIVTKKANITAHEEFKFSTEKITENFSNYSSWHYRSKLLLLIHPDPSGNPERIEETALMNEFELAQNAFFTDPSDQSAWFYHRWLLGRDQPELDVDCLYTRRQCRHLTTIVQLSKPAKIIQLSPSLFINSVEVLTEWRNVFCTDQPCHLWISLPLFHLA</sequence>
<dbReference type="EMBL" id="DS469696">
    <property type="protein sequence ID" value="EDO35525.1"/>
    <property type="molecule type" value="Genomic_DNA"/>
</dbReference>
<dbReference type="EC" id="2.5.1.60" evidence="6"/>
<comment type="similarity">
    <text evidence="1 6">Belongs to the protein prenyltransferase subunit alpha family.</text>
</comment>
<name>A7SL75_NEMVE</name>
<evidence type="ECO:0000256" key="1">
    <source>
        <dbReference type="ARBA" id="ARBA00006734"/>
    </source>
</evidence>
<evidence type="ECO:0000256" key="3">
    <source>
        <dbReference type="ARBA" id="ARBA00022679"/>
    </source>
</evidence>
<dbReference type="PANTHER" id="PTHR11129:SF2">
    <property type="entry name" value="GERANYLGERANYL TRANSFERASE TYPE-2 SUBUNIT ALPHA"/>
    <property type="match status" value="1"/>
</dbReference>
<protein>
    <recommendedName>
        <fullName evidence="6">Geranylgeranyl transferase type-2 subunit alpha</fullName>
        <ecNumber evidence="6">2.5.1.60</ecNumber>
    </recommendedName>
    <alternativeName>
        <fullName evidence="6">Geranylgeranyl transferase type II subunit alpha</fullName>
    </alternativeName>
</protein>
<keyword evidence="4" id="KW-0677">Repeat</keyword>
<evidence type="ECO:0000256" key="4">
    <source>
        <dbReference type="ARBA" id="ARBA00022737"/>
    </source>
</evidence>
<dbReference type="FunFam" id="1.25.40.120:FF:000031">
    <property type="entry name" value="RAB geranylgeranyl transferase alpha subunit, putative"/>
    <property type="match status" value="1"/>
</dbReference>
<evidence type="ECO:0000256" key="6">
    <source>
        <dbReference type="RuleBase" id="RU367120"/>
    </source>
</evidence>
<dbReference type="STRING" id="45351.A7SL75"/>
<dbReference type="InterPro" id="IPR002088">
    <property type="entry name" value="Prenyl_trans_a"/>
</dbReference>
<gene>
    <name evidence="7" type="ORF">NEMVEDRAFT_v1g214007</name>
</gene>
<evidence type="ECO:0000256" key="2">
    <source>
        <dbReference type="ARBA" id="ARBA00022602"/>
    </source>
</evidence>
<accession>A7SL75</accession>
<dbReference type="OMA" id="QCLGVNP"/>
<dbReference type="GO" id="GO:0005968">
    <property type="term" value="C:Rab-protein geranylgeranyltransferase complex"/>
    <property type="evidence" value="ECO:0000318"/>
    <property type="project" value="GO_Central"/>
</dbReference>
<dbReference type="InParanoid" id="A7SL75"/>
<dbReference type="KEGG" id="nve:5506949"/>
<dbReference type="HOGENOM" id="CLU_031996_3_0_1"/>